<keyword evidence="8" id="KW-0460">Magnesium</keyword>
<evidence type="ECO:0000256" key="8">
    <source>
        <dbReference type="ARBA" id="ARBA00022842"/>
    </source>
</evidence>
<accession>C6VV58</accession>
<dbReference type="Gene3D" id="3.30.460.10">
    <property type="entry name" value="Beta Polymerase, domain 2"/>
    <property type="match status" value="1"/>
</dbReference>
<dbReference type="OrthoDB" id="9809668at2"/>
<comment type="similarity">
    <text evidence="9">Belongs to the MntA antitoxin family.</text>
</comment>
<keyword evidence="2" id="KW-1277">Toxin-antitoxin system</keyword>
<evidence type="ECO:0000256" key="3">
    <source>
        <dbReference type="ARBA" id="ARBA00022679"/>
    </source>
</evidence>
<feature type="domain" description="Polymerase nucleotidyl transferase" evidence="10">
    <location>
        <begin position="47"/>
        <end position="125"/>
    </location>
</feature>
<comment type="cofactor">
    <cofactor evidence="1">
        <name>Mg(2+)</name>
        <dbReference type="ChEBI" id="CHEBI:18420"/>
    </cofactor>
</comment>
<dbReference type="GO" id="GO:0016779">
    <property type="term" value="F:nucleotidyltransferase activity"/>
    <property type="evidence" value="ECO:0007669"/>
    <property type="project" value="UniProtKB-KW"/>
</dbReference>
<keyword evidence="12" id="KW-1185">Reference proteome</keyword>
<dbReference type="InterPro" id="IPR052038">
    <property type="entry name" value="Type-VII_TA_antitoxin"/>
</dbReference>
<evidence type="ECO:0000256" key="9">
    <source>
        <dbReference type="ARBA" id="ARBA00038276"/>
    </source>
</evidence>
<dbReference type="PANTHER" id="PTHR33571:SF14">
    <property type="entry name" value="PROTEIN ADENYLYLTRANSFERASE MJ0435-RELATED"/>
    <property type="match status" value="1"/>
</dbReference>
<protein>
    <submittedName>
        <fullName evidence="11">DNA polymerase beta domain protein region</fullName>
    </submittedName>
</protein>
<keyword evidence="5" id="KW-0479">Metal-binding</keyword>
<keyword evidence="7" id="KW-0067">ATP-binding</keyword>
<evidence type="ECO:0000256" key="4">
    <source>
        <dbReference type="ARBA" id="ARBA00022695"/>
    </source>
</evidence>
<dbReference type="Pfam" id="PF01909">
    <property type="entry name" value="NTP_transf_2"/>
    <property type="match status" value="1"/>
</dbReference>
<dbReference type="CDD" id="cd05403">
    <property type="entry name" value="NT_KNTase_like"/>
    <property type="match status" value="1"/>
</dbReference>
<reference evidence="11 12" key="1">
    <citation type="journal article" date="2009" name="Stand. Genomic Sci.">
        <title>Complete genome sequence of Dyadobacter fermentans type strain (NS114).</title>
        <authorList>
            <person name="Lang E."/>
            <person name="Lapidus A."/>
            <person name="Chertkov O."/>
            <person name="Brettin T."/>
            <person name="Detter J.C."/>
            <person name="Han C."/>
            <person name="Copeland A."/>
            <person name="Glavina Del Rio T."/>
            <person name="Nolan M."/>
            <person name="Chen F."/>
            <person name="Lucas S."/>
            <person name="Tice H."/>
            <person name="Cheng J.F."/>
            <person name="Land M."/>
            <person name="Hauser L."/>
            <person name="Chang Y.J."/>
            <person name="Jeffries C.D."/>
            <person name="Kopitz M."/>
            <person name="Bruce D."/>
            <person name="Goodwin L."/>
            <person name="Pitluck S."/>
            <person name="Ovchinnikova G."/>
            <person name="Pati A."/>
            <person name="Ivanova N."/>
            <person name="Mavrommatis K."/>
            <person name="Chen A."/>
            <person name="Palaniappan K."/>
            <person name="Chain P."/>
            <person name="Bristow J."/>
            <person name="Eisen J.A."/>
            <person name="Markowitz V."/>
            <person name="Hugenholtz P."/>
            <person name="Goker M."/>
            <person name="Rohde M."/>
            <person name="Kyrpides N.C."/>
            <person name="Klenk H.P."/>
        </authorList>
    </citation>
    <scope>NUCLEOTIDE SEQUENCE [LARGE SCALE GENOMIC DNA]</scope>
    <source>
        <strain evidence="12">ATCC 700827 / DSM 18053 / CIP 107007 / KCTC 52180 / NS114</strain>
    </source>
</reference>
<dbReference type="GO" id="GO:0046872">
    <property type="term" value="F:metal ion binding"/>
    <property type="evidence" value="ECO:0007669"/>
    <property type="project" value="UniProtKB-KW"/>
</dbReference>
<evidence type="ECO:0000256" key="5">
    <source>
        <dbReference type="ARBA" id="ARBA00022723"/>
    </source>
</evidence>
<dbReference type="RefSeq" id="WP_015813125.1">
    <property type="nucleotide sequence ID" value="NC_013037.1"/>
</dbReference>
<dbReference type="GO" id="GO:0005524">
    <property type="term" value="F:ATP binding"/>
    <property type="evidence" value="ECO:0007669"/>
    <property type="project" value="UniProtKB-KW"/>
</dbReference>
<dbReference type="PANTHER" id="PTHR33571">
    <property type="entry name" value="SSL8005 PROTEIN"/>
    <property type="match status" value="1"/>
</dbReference>
<dbReference type="EMBL" id="CP001619">
    <property type="protein sequence ID" value="ACT94881.1"/>
    <property type="molecule type" value="Genomic_DNA"/>
</dbReference>
<dbReference type="eggNOG" id="COG1669">
    <property type="taxonomic scope" value="Bacteria"/>
</dbReference>
<evidence type="ECO:0000256" key="2">
    <source>
        <dbReference type="ARBA" id="ARBA00022649"/>
    </source>
</evidence>
<dbReference type="HOGENOM" id="CLU_130257_10_3_10"/>
<name>C6VV58_DYAFD</name>
<dbReference type="SUPFAM" id="SSF81301">
    <property type="entry name" value="Nucleotidyltransferase"/>
    <property type="match status" value="1"/>
</dbReference>
<dbReference type="STRING" id="471854.Dfer_3676"/>
<dbReference type="InterPro" id="IPR043519">
    <property type="entry name" value="NT_sf"/>
</dbReference>
<sequence>MDLPEHVLRGIETGRKEIASGRFMTLDEFRKRISGIDEQPTRVLDALRKSKESLFSRYPLNSMALFGSYARNEARFDSDVDIIVEFSEPVGFEFVDLMIELEEILGRKVDLVSRRGVRPELLPIIERDEIYI</sequence>
<dbReference type="KEGG" id="dfe:Dfer_3676"/>
<dbReference type="AlphaFoldDB" id="C6VV58"/>
<evidence type="ECO:0000313" key="11">
    <source>
        <dbReference type="EMBL" id="ACT94881.1"/>
    </source>
</evidence>
<keyword evidence="6" id="KW-0547">Nucleotide-binding</keyword>
<dbReference type="Proteomes" id="UP000002011">
    <property type="component" value="Chromosome"/>
</dbReference>
<evidence type="ECO:0000259" key="10">
    <source>
        <dbReference type="Pfam" id="PF01909"/>
    </source>
</evidence>
<evidence type="ECO:0000313" key="12">
    <source>
        <dbReference type="Proteomes" id="UP000002011"/>
    </source>
</evidence>
<dbReference type="InterPro" id="IPR002934">
    <property type="entry name" value="Polymerase_NTP_transf_dom"/>
</dbReference>
<evidence type="ECO:0000256" key="6">
    <source>
        <dbReference type="ARBA" id="ARBA00022741"/>
    </source>
</evidence>
<keyword evidence="3" id="KW-0808">Transferase</keyword>
<organism evidence="11 12">
    <name type="scientific">Dyadobacter fermentans (strain ATCC 700827 / DSM 18053 / CIP 107007 / KCTC 52180 / NS114)</name>
    <dbReference type="NCBI Taxonomy" id="471854"/>
    <lineage>
        <taxon>Bacteria</taxon>
        <taxon>Pseudomonadati</taxon>
        <taxon>Bacteroidota</taxon>
        <taxon>Cytophagia</taxon>
        <taxon>Cytophagales</taxon>
        <taxon>Spirosomataceae</taxon>
        <taxon>Dyadobacter</taxon>
    </lineage>
</organism>
<evidence type="ECO:0000256" key="1">
    <source>
        <dbReference type="ARBA" id="ARBA00001946"/>
    </source>
</evidence>
<evidence type="ECO:0000256" key="7">
    <source>
        <dbReference type="ARBA" id="ARBA00022840"/>
    </source>
</evidence>
<proteinExistence type="inferred from homology"/>
<gene>
    <name evidence="11" type="ordered locus">Dfer_3676</name>
</gene>
<keyword evidence="4" id="KW-0548">Nucleotidyltransferase</keyword>